<comment type="caution">
    <text evidence="2">The sequence shown here is derived from an EMBL/GenBank/DDBJ whole genome shotgun (WGS) entry which is preliminary data.</text>
</comment>
<dbReference type="PANTHER" id="PTHR42791">
    <property type="entry name" value="GNAT FAMILY ACETYLTRANSFERASE"/>
    <property type="match status" value="1"/>
</dbReference>
<dbReference type="SUPFAM" id="SSF55729">
    <property type="entry name" value="Acyl-CoA N-acyltransferases (Nat)"/>
    <property type="match status" value="1"/>
</dbReference>
<evidence type="ECO:0000313" key="3">
    <source>
        <dbReference type="Proteomes" id="UP000800093"/>
    </source>
</evidence>
<name>A0A9P4KCP4_9PLEO</name>
<gene>
    <name evidence="2" type="ORF">CC78DRAFT_578291</name>
</gene>
<organism evidence="2 3">
    <name type="scientific">Lojkania enalia</name>
    <dbReference type="NCBI Taxonomy" id="147567"/>
    <lineage>
        <taxon>Eukaryota</taxon>
        <taxon>Fungi</taxon>
        <taxon>Dikarya</taxon>
        <taxon>Ascomycota</taxon>
        <taxon>Pezizomycotina</taxon>
        <taxon>Dothideomycetes</taxon>
        <taxon>Pleosporomycetidae</taxon>
        <taxon>Pleosporales</taxon>
        <taxon>Pleosporales incertae sedis</taxon>
        <taxon>Lojkania</taxon>
    </lineage>
</organism>
<dbReference type="PROSITE" id="PS51186">
    <property type="entry name" value="GNAT"/>
    <property type="match status" value="1"/>
</dbReference>
<protein>
    <submittedName>
        <fullName evidence="2">Acyl-CoA N-acyltransferase</fullName>
    </submittedName>
</protein>
<accession>A0A9P4KCP4</accession>
<reference evidence="3" key="1">
    <citation type="journal article" date="2020" name="Stud. Mycol.">
        <title>101 Dothideomycetes genomes: A test case for predicting lifestyles and emergence of pathogens.</title>
        <authorList>
            <person name="Haridas S."/>
            <person name="Albert R."/>
            <person name="Binder M."/>
            <person name="Bloem J."/>
            <person name="LaButti K."/>
            <person name="Salamov A."/>
            <person name="Andreopoulos B."/>
            <person name="Baker S."/>
            <person name="Barry K."/>
            <person name="Bills G."/>
            <person name="Bluhm B."/>
            <person name="Cannon C."/>
            <person name="Castanera R."/>
            <person name="Culley D."/>
            <person name="Daum C."/>
            <person name="Ezra D."/>
            <person name="Gonzalez J."/>
            <person name="Henrissat B."/>
            <person name="Kuo A."/>
            <person name="Liang C."/>
            <person name="Lipzen A."/>
            <person name="Lutzoni F."/>
            <person name="Magnuson J."/>
            <person name="Mondo S."/>
            <person name="Nolan M."/>
            <person name="Ohm R."/>
            <person name="Pangilinan J."/>
            <person name="Park H.-J."/>
            <person name="Ramirez L."/>
            <person name="Alfaro M."/>
            <person name="Sun H."/>
            <person name="Tritt A."/>
            <person name="Yoshinaga Y."/>
            <person name="Zwiers L.-H."/>
            <person name="Turgeon B."/>
            <person name="Goodwin S."/>
            <person name="Spatafora J."/>
            <person name="Crous P."/>
            <person name="Grigoriev I."/>
        </authorList>
    </citation>
    <scope>NUCLEOTIDE SEQUENCE [LARGE SCALE GENOMIC DNA]</scope>
    <source>
        <strain evidence="3">CBS 304.66</strain>
    </source>
</reference>
<keyword evidence="3" id="KW-1185">Reference proteome</keyword>
<dbReference type="CDD" id="cd04301">
    <property type="entry name" value="NAT_SF"/>
    <property type="match status" value="1"/>
</dbReference>
<sequence length="249" mass="28246">MTIRPARWADLPVVAKLCAAAFYEDELFGPLMHPQRADYYEDYECFFTRRMRENWWDWTHVWWVATVQENGEEVVVGVAEWELMGSVADKHKLASLDPRRTIMPAAKTLNQLSTMVQPNRAANPDPVLRNPFPAAHHFFEHHWNGLRANSVYLDLLAIDPKYQGRGIAKELVQWGLDKAREEGVCASVVSSKPGYNFYRKMGFKHEVGMATEGEGNPLNGLESGWILFTDTPAPGKENILPKATDENGS</sequence>
<dbReference type="EMBL" id="ML986599">
    <property type="protein sequence ID" value="KAF2266266.1"/>
    <property type="molecule type" value="Genomic_DNA"/>
</dbReference>
<dbReference type="InterPro" id="IPR016181">
    <property type="entry name" value="Acyl_CoA_acyltransferase"/>
</dbReference>
<feature type="domain" description="N-acetyltransferase" evidence="1">
    <location>
        <begin position="1"/>
        <end position="232"/>
    </location>
</feature>
<dbReference type="AlphaFoldDB" id="A0A9P4KCP4"/>
<dbReference type="InterPro" id="IPR052523">
    <property type="entry name" value="Trichothecene_AcTrans"/>
</dbReference>
<evidence type="ECO:0000313" key="2">
    <source>
        <dbReference type="EMBL" id="KAF2266266.1"/>
    </source>
</evidence>
<evidence type="ECO:0000259" key="1">
    <source>
        <dbReference type="PROSITE" id="PS51186"/>
    </source>
</evidence>
<dbReference type="Gene3D" id="3.40.630.30">
    <property type="match status" value="1"/>
</dbReference>
<dbReference type="PANTHER" id="PTHR42791:SF16">
    <property type="entry name" value="N-ACETYLTRANSFERASE DOMAIN-CONTAINING PROTEIN"/>
    <property type="match status" value="1"/>
</dbReference>
<proteinExistence type="predicted"/>
<dbReference type="Proteomes" id="UP000800093">
    <property type="component" value="Unassembled WGS sequence"/>
</dbReference>
<dbReference type="OrthoDB" id="2115692at2759"/>
<dbReference type="GO" id="GO:0016747">
    <property type="term" value="F:acyltransferase activity, transferring groups other than amino-acyl groups"/>
    <property type="evidence" value="ECO:0007669"/>
    <property type="project" value="InterPro"/>
</dbReference>
<dbReference type="Pfam" id="PF00583">
    <property type="entry name" value="Acetyltransf_1"/>
    <property type="match status" value="1"/>
</dbReference>
<dbReference type="InterPro" id="IPR000182">
    <property type="entry name" value="GNAT_dom"/>
</dbReference>